<keyword evidence="6" id="KW-1185">Reference proteome</keyword>
<dbReference type="GO" id="GO:0006355">
    <property type="term" value="P:regulation of DNA-templated transcription"/>
    <property type="evidence" value="ECO:0007669"/>
    <property type="project" value="InterPro"/>
</dbReference>
<sequence>MPAMLDDPSSPAIFRRSGASPFPAPKSALPQDVVPRQVTLRDRVTKATLIPFSSVEDVPLSLLDYLCSQLNKEIEKGDTYPMMDAMPLAFFGPYWFANFAAVMLLGSYDSVHAVKRAAMEGKDWEKECLGSFYVKPNYPGRSSHVCNGGFLVTDGARNRGVGRLMGENYLQWAPKLGYTYSVFNLVYETNVASCRIWDALGFKRIGRVKGCGNLKSHPDQLIDAIIYGRDLGADSEDFITEERFQRIKFYLKNGRYPDGADRSEKSRLRSAASHYRLLPATETEPEKLMLKGKEVISDPQLQYETTRKIHIESHGGINKTTAAVAEKYHWIRIKETASQVIKNCPMCLAASTPSARNIPVPLPERKGPGGTWTLGHFYPFDRDREYSVPPGEPWLRRYGQLKDQGPQTPAAPPPNITDLQPMELDADADPDGEAESDSYALREIEIANGAFDGEHIPVDPALMEGLDALDEARLFLDSQADAQLQAEAAQAARDAVQFADALSDMNPPQKRPGRPRKRPAAEMAGPEPATPSESRAVRSKRGVSTISEAPSVGQSTTPVRSKEDLKKAVPESVGETPAGTNSAAKRGRGRPRKSDKVD</sequence>
<name>A0A517LQP5_9PEZI</name>
<feature type="domain" description="N-acetyltransferase" evidence="4">
    <location>
        <begin position="75"/>
        <end position="232"/>
    </location>
</feature>
<feature type="compositionally biased region" description="Polar residues" evidence="3">
    <location>
        <begin position="542"/>
        <end position="559"/>
    </location>
</feature>
<keyword evidence="2" id="KW-0539">Nucleus</keyword>
<reference evidence="5 6" key="1">
    <citation type="submission" date="2019-07" db="EMBL/GenBank/DDBJ databases">
        <title>Finished genome of Venturia effusa.</title>
        <authorList>
            <person name="Young C.A."/>
            <person name="Cox M.P."/>
            <person name="Ganley A.R.D."/>
            <person name="David W.J."/>
        </authorList>
    </citation>
    <scope>NUCLEOTIDE SEQUENCE [LARGE SCALE GENOMIC DNA]</scope>
    <source>
        <strain evidence="6">albino</strain>
    </source>
</reference>
<dbReference type="STRING" id="50376.A0A517LQP5"/>
<dbReference type="GO" id="GO:0005634">
    <property type="term" value="C:nucleus"/>
    <property type="evidence" value="ECO:0007669"/>
    <property type="project" value="UniProtKB-SubCell"/>
</dbReference>
<comment type="subcellular location">
    <subcellularLocation>
        <location evidence="1">Nucleus</location>
    </subcellularLocation>
</comment>
<evidence type="ECO:0000313" key="6">
    <source>
        <dbReference type="Proteomes" id="UP000316270"/>
    </source>
</evidence>
<dbReference type="PROSITE" id="PS51186">
    <property type="entry name" value="GNAT"/>
    <property type="match status" value="1"/>
</dbReference>
<evidence type="ECO:0000259" key="4">
    <source>
        <dbReference type="PROSITE" id="PS51186"/>
    </source>
</evidence>
<protein>
    <recommendedName>
        <fullName evidence="4">N-acetyltransferase domain-containing protein</fullName>
    </recommendedName>
</protein>
<feature type="compositionally biased region" description="Acidic residues" evidence="3">
    <location>
        <begin position="424"/>
        <end position="436"/>
    </location>
</feature>
<dbReference type="GO" id="GO:0016747">
    <property type="term" value="F:acyltransferase activity, transferring groups other than amino-acyl groups"/>
    <property type="evidence" value="ECO:0007669"/>
    <property type="project" value="InterPro"/>
</dbReference>
<evidence type="ECO:0000256" key="3">
    <source>
        <dbReference type="SAM" id="MobiDB-lite"/>
    </source>
</evidence>
<dbReference type="PANTHER" id="PTHR43138">
    <property type="entry name" value="ACETYLTRANSFERASE, GNAT FAMILY"/>
    <property type="match status" value="1"/>
</dbReference>
<dbReference type="AlphaFoldDB" id="A0A517LQP5"/>
<dbReference type="Proteomes" id="UP000316270">
    <property type="component" value="Chromosome 19"/>
</dbReference>
<proteinExistence type="predicted"/>
<evidence type="ECO:0000313" key="5">
    <source>
        <dbReference type="EMBL" id="QDS77903.1"/>
    </source>
</evidence>
<accession>A0A517LQP5</accession>
<dbReference type="Gene3D" id="3.40.630.30">
    <property type="match status" value="1"/>
</dbReference>
<gene>
    <name evidence="5" type="ORF">FKW77_000695</name>
</gene>
<dbReference type="InterPro" id="IPR000637">
    <property type="entry name" value="HMGI/Y_DNA-bd_CS"/>
</dbReference>
<dbReference type="InterPro" id="IPR016181">
    <property type="entry name" value="Acyl_CoA_acyltransferase"/>
</dbReference>
<dbReference type="OrthoDB" id="10264707at2759"/>
<organism evidence="5 6">
    <name type="scientific">Venturia effusa</name>
    <dbReference type="NCBI Taxonomy" id="50376"/>
    <lineage>
        <taxon>Eukaryota</taxon>
        <taxon>Fungi</taxon>
        <taxon>Dikarya</taxon>
        <taxon>Ascomycota</taxon>
        <taxon>Pezizomycotina</taxon>
        <taxon>Dothideomycetes</taxon>
        <taxon>Pleosporomycetidae</taxon>
        <taxon>Venturiales</taxon>
        <taxon>Venturiaceae</taxon>
        <taxon>Venturia</taxon>
    </lineage>
</organism>
<feature type="region of interest" description="Disordered" evidence="3">
    <location>
        <begin position="394"/>
        <end position="436"/>
    </location>
</feature>
<dbReference type="EMBL" id="CP042203">
    <property type="protein sequence ID" value="QDS77903.1"/>
    <property type="molecule type" value="Genomic_DNA"/>
</dbReference>
<dbReference type="InterPro" id="IPR000182">
    <property type="entry name" value="GNAT_dom"/>
</dbReference>
<dbReference type="Gene3D" id="1.10.340.70">
    <property type="match status" value="1"/>
</dbReference>
<dbReference type="PROSITE" id="PS00354">
    <property type="entry name" value="HMGI_Y"/>
    <property type="match status" value="1"/>
</dbReference>
<dbReference type="SUPFAM" id="SSF55729">
    <property type="entry name" value="Acyl-CoA N-acyltransferases (Nat)"/>
    <property type="match status" value="1"/>
</dbReference>
<evidence type="ECO:0000256" key="1">
    <source>
        <dbReference type="ARBA" id="ARBA00004123"/>
    </source>
</evidence>
<feature type="region of interest" description="Disordered" evidence="3">
    <location>
        <begin position="500"/>
        <end position="598"/>
    </location>
</feature>
<evidence type="ECO:0000256" key="2">
    <source>
        <dbReference type="ARBA" id="ARBA00023242"/>
    </source>
</evidence>
<dbReference type="InterPro" id="IPR052742">
    <property type="entry name" value="Mito_N-acetyltransferase"/>
</dbReference>
<dbReference type="PANTHER" id="PTHR43138:SF2">
    <property type="entry name" value="PROTEIN SPT10"/>
    <property type="match status" value="1"/>
</dbReference>
<dbReference type="InterPro" id="IPR015416">
    <property type="entry name" value="Znf_H2C2_histone_UAS-bd"/>
</dbReference>
<dbReference type="Pfam" id="PF00583">
    <property type="entry name" value="Acetyltransf_1"/>
    <property type="match status" value="1"/>
</dbReference>
<dbReference type="Pfam" id="PF09337">
    <property type="entry name" value="zf-H2C2"/>
    <property type="match status" value="1"/>
</dbReference>
<feature type="compositionally biased region" description="Basic and acidic residues" evidence="3">
    <location>
        <begin position="560"/>
        <end position="569"/>
    </location>
</feature>